<keyword evidence="3" id="KW-0238">DNA-binding</keyword>
<dbReference type="GO" id="GO:0043565">
    <property type="term" value="F:sequence-specific DNA binding"/>
    <property type="evidence" value="ECO:0007669"/>
    <property type="project" value="TreeGrafter"/>
</dbReference>
<evidence type="ECO:0000259" key="5">
    <source>
        <dbReference type="PROSITE" id="PS50931"/>
    </source>
</evidence>
<proteinExistence type="inferred from homology"/>
<keyword evidence="4" id="KW-0804">Transcription</keyword>
<dbReference type="InterPro" id="IPR005119">
    <property type="entry name" value="LysR_subst-bd"/>
</dbReference>
<reference evidence="6 7" key="1">
    <citation type="submission" date="2018-04" db="EMBL/GenBank/DDBJ databases">
        <title>Denitrifier Microvirgula.</title>
        <authorList>
            <person name="Anderson E."/>
            <person name="Jang J."/>
            <person name="Ishii S."/>
        </authorList>
    </citation>
    <scope>NUCLEOTIDE SEQUENCE [LARGE SCALE GENOMIC DNA]</scope>
    <source>
        <strain evidence="6 7">BE2.4</strain>
    </source>
</reference>
<dbReference type="SUPFAM" id="SSF46785">
    <property type="entry name" value="Winged helix' DNA-binding domain"/>
    <property type="match status" value="1"/>
</dbReference>
<sequence length="303" mass="33588">MDRALEMTVFTAVVDAGSFVGAVEPLRMSKAAVSRHVDALEKRLGVRLLQRTTRRLSLTEEGRLFYLRARELLAALDEAESEVSSRAAEPGGTIRINVPVTFGILHLAPCWAAFLERYPRVSLDVTLNDRLVDMVDEGYDLAVRISSLPNSTLISRQLATTRMQLCASPAYLAAHGTPTHPQQLADHRVLAYTNWADRDEWHFDGPDGRVSIHPHSCVDSNNGDTCRAIALRGGGIMLQPSFLVDDDLRRGDLVELMPDYRAATLGVHAVYPSRKHLPPKVRRLVDFLVDAFRDAPWSSPAAD</sequence>
<dbReference type="PROSITE" id="PS50931">
    <property type="entry name" value="HTH_LYSR"/>
    <property type="match status" value="1"/>
</dbReference>
<gene>
    <name evidence="6" type="ORF">DAI18_11475</name>
</gene>
<feature type="domain" description="HTH lysR-type" evidence="5">
    <location>
        <begin position="1"/>
        <end position="59"/>
    </location>
</feature>
<evidence type="ECO:0000313" key="6">
    <source>
        <dbReference type="EMBL" id="AVY94592.1"/>
    </source>
</evidence>
<dbReference type="FunFam" id="1.10.10.10:FF:000001">
    <property type="entry name" value="LysR family transcriptional regulator"/>
    <property type="match status" value="1"/>
</dbReference>
<evidence type="ECO:0000256" key="1">
    <source>
        <dbReference type="ARBA" id="ARBA00009437"/>
    </source>
</evidence>
<dbReference type="KEGG" id="maer:DAI18_11475"/>
<organism evidence="6 7">
    <name type="scientific">Microvirgula aerodenitrificans</name>
    <dbReference type="NCBI Taxonomy" id="57480"/>
    <lineage>
        <taxon>Bacteria</taxon>
        <taxon>Pseudomonadati</taxon>
        <taxon>Pseudomonadota</taxon>
        <taxon>Betaproteobacteria</taxon>
        <taxon>Neisseriales</taxon>
        <taxon>Aquaspirillaceae</taxon>
        <taxon>Microvirgula</taxon>
    </lineage>
</organism>
<dbReference type="InterPro" id="IPR036388">
    <property type="entry name" value="WH-like_DNA-bd_sf"/>
</dbReference>
<dbReference type="STRING" id="1122240.GCA_000620105_00327"/>
<dbReference type="Gene3D" id="1.10.10.10">
    <property type="entry name" value="Winged helix-like DNA-binding domain superfamily/Winged helix DNA-binding domain"/>
    <property type="match status" value="1"/>
</dbReference>
<dbReference type="GO" id="GO:0006351">
    <property type="term" value="P:DNA-templated transcription"/>
    <property type="evidence" value="ECO:0007669"/>
    <property type="project" value="TreeGrafter"/>
</dbReference>
<dbReference type="Pfam" id="PF00126">
    <property type="entry name" value="HTH_1"/>
    <property type="match status" value="1"/>
</dbReference>
<evidence type="ECO:0000313" key="7">
    <source>
        <dbReference type="Proteomes" id="UP000244173"/>
    </source>
</evidence>
<dbReference type="InterPro" id="IPR058163">
    <property type="entry name" value="LysR-type_TF_proteobact-type"/>
</dbReference>
<dbReference type="CDD" id="cd08422">
    <property type="entry name" value="PBP2_CrgA_like"/>
    <property type="match status" value="1"/>
</dbReference>
<dbReference type="PANTHER" id="PTHR30537">
    <property type="entry name" value="HTH-TYPE TRANSCRIPTIONAL REGULATOR"/>
    <property type="match status" value="1"/>
</dbReference>
<name>A0A2S0PB74_9NEIS</name>
<comment type="similarity">
    <text evidence="1">Belongs to the LysR transcriptional regulatory family.</text>
</comment>
<dbReference type="GO" id="GO:0003700">
    <property type="term" value="F:DNA-binding transcription factor activity"/>
    <property type="evidence" value="ECO:0007669"/>
    <property type="project" value="InterPro"/>
</dbReference>
<keyword evidence="7" id="KW-1185">Reference proteome</keyword>
<accession>A0A2S0PB74</accession>
<keyword evidence="2" id="KW-0805">Transcription regulation</keyword>
<dbReference type="Proteomes" id="UP000244173">
    <property type="component" value="Chromosome"/>
</dbReference>
<dbReference type="FunFam" id="3.40.190.290:FF:000001">
    <property type="entry name" value="Transcriptional regulator, LysR family"/>
    <property type="match status" value="1"/>
</dbReference>
<protein>
    <submittedName>
        <fullName evidence="6">LysR family transcriptional regulator</fullName>
    </submittedName>
</protein>
<dbReference type="Pfam" id="PF03466">
    <property type="entry name" value="LysR_substrate"/>
    <property type="match status" value="1"/>
</dbReference>
<dbReference type="PANTHER" id="PTHR30537:SF35">
    <property type="entry name" value="TRANSCRIPTIONAL REGULATORY PROTEIN"/>
    <property type="match status" value="1"/>
</dbReference>
<evidence type="ECO:0000256" key="3">
    <source>
        <dbReference type="ARBA" id="ARBA00023125"/>
    </source>
</evidence>
<dbReference type="RefSeq" id="WP_028497822.1">
    <property type="nucleotide sequence ID" value="NZ_CALFSO010000150.1"/>
</dbReference>
<dbReference type="InterPro" id="IPR036390">
    <property type="entry name" value="WH_DNA-bd_sf"/>
</dbReference>
<dbReference type="InterPro" id="IPR000847">
    <property type="entry name" value="LysR_HTH_N"/>
</dbReference>
<dbReference type="OrthoDB" id="9178040at2"/>
<evidence type="ECO:0000256" key="4">
    <source>
        <dbReference type="ARBA" id="ARBA00023163"/>
    </source>
</evidence>
<dbReference type="AlphaFoldDB" id="A0A2S0PB74"/>
<evidence type="ECO:0000256" key="2">
    <source>
        <dbReference type="ARBA" id="ARBA00023015"/>
    </source>
</evidence>
<dbReference type="Gene3D" id="3.40.190.290">
    <property type="match status" value="1"/>
</dbReference>
<dbReference type="SUPFAM" id="SSF53850">
    <property type="entry name" value="Periplasmic binding protein-like II"/>
    <property type="match status" value="1"/>
</dbReference>
<dbReference type="EMBL" id="CP028519">
    <property type="protein sequence ID" value="AVY94592.1"/>
    <property type="molecule type" value="Genomic_DNA"/>
</dbReference>